<dbReference type="Pfam" id="PF05199">
    <property type="entry name" value="GMC_oxred_C"/>
    <property type="match status" value="1"/>
</dbReference>
<dbReference type="PANTHER" id="PTHR11552:SF208">
    <property type="entry name" value="RE36204P-RELATED"/>
    <property type="match status" value="1"/>
</dbReference>
<dbReference type="InterPro" id="IPR012132">
    <property type="entry name" value="GMC_OxRdtase"/>
</dbReference>
<evidence type="ECO:0000313" key="6">
    <source>
        <dbReference type="Proteomes" id="UP001562425"/>
    </source>
</evidence>
<evidence type="ECO:0000256" key="1">
    <source>
        <dbReference type="ARBA" id="ARBA00010790"/>
    </source>
</evidence>
<reference evidence="5 6" key="1">
    <citation type="submission" date="2024-05" db="EMBL/GenBank/DDBJ databases">
        <title>Culex pipiens pipiens assembly and annotation.</title>
        <authorList>
            <person name="Alout H."/>
            <person name="Durand T."/>
        </authorList>
    </citation>
    <scope>NUCLEOTIDE SEQUENCE [LARGE SCALE GENOMIC DNA]</scope>
    <source>
        <strain evidence="5">HA-2024</strain>
        <tissue evidence="5">Whole body</tissue>
    </source>
</reference>
<keyword evidence="3" id="KW-0274">FAD</keyword>
<organism evidence="5 6">
    <name type="scientific">Culex pipiens pipiens</name>
    <name type="common">Northern house mosquito</name>
    <dbReference type="NCBI Taxonomy" id="38569"/>
    <lineage>
        <taxon>Eukaryota</taxon>
        <taxon>Metazoa</taxon>
        <taxon>Ecdysozoa</taxon>
        <taxon>Arthropoda</taxon>
        <taxon>Hexapoda</taxon>
        <taxon>Insecta</taxon>
        <taxon>Pterygota</taxon>
        <taxon>Neoptera</taxon>
        <taxon>Endopterygota</taxon>
        <taxon>Diptera</taxon>
        <taxon>Nematocera</taxon>
        <taxon>Culicoidea</taxon>
        <taxon>Culicidae</taxon>
        <taxon>Culicinae</taxon>
        <taxon>Culicini</taxon>
        <taxon>Culex</taxon>
        <taxon>Culex</taxon>
    </lineage>
</organism>
<comment type="similarity">
    <text evidence="1 3">Belongs to the GMC oxidoreductase family.</text>
</comment>
<dbReference type="PANTHER" id="PTHR11552">
    <property type="entry name" value="GLUCOSE-METHANOL-CHOLINE GMC OXIDOREDUCTASE"/>
    <property type="match status" value="1"/>
</dbReference>
<dbReference type="AlphaFoldDB" id="A0ABD1DAV3"/>
<name>A0ABD1DAV3_CULPP</name>
<dbReference type="PIRSF" id="PIRSF000137">
    <property type="entry name" value="Alcohol_oxidase"/>
    <property type="match status" value="1"/>
</dbReference>
<keyword evidence="3" id="KW-0285">Flavoprotein</keyword>
<dbReference type="SUPFAM" id="SSF54373">
    <property type="entry name" value="FAD-linked reductases, C-terminal domain"/>
    <property type="match status" value="1"/>
</dbReference>
<protein>
    <recommendedName>
        <fullName evidence="4">Glucose-methanol-choline oxidoreductase N-terminal domain-containing protein</fullName>
    </recommendedName>
</protein>
<evidence type="ECO:0000259" key="4">
    <source>
        <dbReference type="PROSITE" id="PS00623"/>
    </source>
</evidence>
<comment type="caution">
    <text evidence="5">The sequence shown here is derived from an EMBL/GenBank/DDBJ whole genome shotgun (WGS) entry which is preliminary data.</text>
</comment>
<feature type="domain" description="Glucose-methanol-choline oxidoreductase N-terminal" evidence="4">
    <location>
        <begin position="139"/>
        <end position="162"/>
    </location>
</feature>
<feature type="active site" description="Proton donor" evidence="2">
    <location>
        <position position="612"/>
    </location>
</feature>
<evidence type="ECO:0000256" key="3">
    <source>
        <dbReference type="RuleBase" id="RU003968"/>
    </source>
</evidence>
<proteinExistence type="inferred from homology"/>
<accession>A0ABD1DAV3</accession>
<dbReference type="Gene3D" id="3.30.560.10">
    <property type="entry name" value="Glucose Oxidase, domain 3"/>
    <property type="match status" value="2"/>
</dbReference>
<sequence>MRPTSVVNLVPVVALLVLGGMRTFTDGLLDFRTMLNGFYGLPSDLFEINYGNPKLRKEYDFVIVGAGPAGCVLANRLSEDPSVTVLLLEIGKGEIPVFSDPPLLGPTLASTDYNFGYQTEVQRYGCQGLRGKRCSWAHGRGVGGSSIINNVIFTRGNKRDYDAWARAGNPGWSWDEIMPYYKKLENANIKDFGDNGFHGKGGRLSVEDCPFRDFLNQENGKMQEESKFPSNSSNFHHPTSKKFLAPRITNFFKNFSSSMAKIVDYLLSKIAEAFVAGAQQAGYRYLDYNSGDLIGVSFLQAHTRNGRRATGGNSYLKDIVHRPNLHIMTRSWATKVLIDSRTKEATGVQFVRERRSYVVNARREVILSAGAFESAKLLMLSGVGPSKQLQRFGIKVLKDLPVGEQVTEHGGVFGPVFVVNNDPDGLRSLEQVATMSEFMRFRNGSGPMTSNSVESLLYVRSPVAEDPDPDLPDVEIMQSYLTFGFDSSPSTKFAYQLSDEVDKAYFRPLQKMRAFMYLPLLLKARARGQVRLKSTNPFHHPEFKYQYFEDDRDVEALVYGILQAIRVTSQPAFEKLGVELYANKVPGCQHLKFNTLDYWRCHVRTLTATFQHQVATCKMGPASDPEAVVDPRLRVHGIRRLRVADIGIIPDSPTGHTSAHSFVIGEKAADLIKEDNSLF</sequence>
<dbReference type="InterPro" id="IPR036188">
    <property type="entry name" value="FAD/NAD-bd_sf"/>
</dbReference>
<feature type="active site" description="Proton acceptor" evidence="2">
    <location>
        <position position="656"/>
    </location>
</feature>
<dbReference type="Pfam" id="PF00732">
    <property type="entry name" value="GMC_oxred_N"/>
    <property type="match status" value="1"/>
</dbReference>
<dbReference type="InterPro" id="IPR000172">
    <property type="entry name" value="GMC_OxRdtase_N"/>
</dbReference>
<keyword evidence="6" id="KW-1185">Reference proteome</keyword>
<gene>
    <name evidence="5" type="ORF">pipiens_010282</name>
</gene>
<dbReference type="SUPFAM" id="SSF51905">
    <property type="entry name" value="FAD/NAD(P)-binding domain"/>
    <property type="match status" value="1"/>
</dbReference>
<evidence type="ECO:0000313" key="5">
    <source>
        <dbReference type="EMBL" id="KAL1396773.1"/>
    </source>
</evidence>
<evidence type="ECO:0000256" key="2">
    <source>
        <dbReference type="PIRSR" id="PIRSR000137-1"/>
    </source>
</evidence>
<dbReference type="InterPro" id="IPR007867">
    <property type="entry name" value="GMC_OxRtase_C"/>
</dbReference>
<dbReference type="Proteomes" id="UP001562425">
    <property type="component" value="Unassembled WGS sequence"/>
</dbReference>
<dbReference type="EMBL" id="JBEHCU010006585">
    <property type="protein sequence ID" value="KAL1396773.1"/>
    <property type="molecule type" value="Genomic_DNA"/>
</dbReference>
<dbReference type="PROSITE" id="PS00623">
    <property type="entry name" value="GMC_OXRED_1"/>
    <property type="match status" value="1"/>
</dbReference>
<dbReference type="Gene3D" id="3.50.50.60">
    <property type="entry name" value="FAD/NAD(P)-binding domain"/>
    <property type="match status" value="2"/>
</dbReference>